<dbReference type="HOGENOM" id="CLU_013452_1_1_1"/>
<dbReference type="eggNOG" id="ENOG502S6P7">
    <property type="taxonomic scope" value="Eukaryota"/>
</dbReference>
<dbReference type="STRING" id="1229662.W3X0B5"/>
<feature type="compositionally biased region" description="Basic and acidic residues" evidence="1">
    <location>
        <begin position="60"/>
        <end position="87"/>
    </location>
</feature>
<organism evidence="2 3">
    <name type="scientific">Pestalotiopsis fici (strain W106-1 / CGMCC3.15140)</name>
    <dbReference type="NCBI Taxonomy" id="1229662"/>
    <lineage>
        <taxon>Eukaryota</taxon>
        <taxon>Fungi</taxon>
        <taxon>Dikarya</taxon>
        <taxon>Ascomycota</taxon>
        <taxon>Pezizomycotina</taxon>
        <taxon>Sordariomycetes</taxon>
        <taxon>Xylariomycetidae</taxon>
        <taxon>Amphisphaeriales</taxon>
        <taxon>Sporocadaceae</taxon>
        <taxon>Pestalotiopsis</taxon>
    </lineage>
</organism>
<feature type="compositionally biased region" description="Low complexity" evidence="1">
    <location>
        <begin position="506"/>
        <end position="522"/>
    </location>
</feature>
<keyword evidence="3" id="KW-1185">Reference proteome</keyword>
<evidence type="ECO:0000313" key="2">
    <source>
        <dbReference type="EMBL" id="ETS78586.1"/>
    </source>
</evidence>
<dbReference type="AlphaFoldDB" id="W3X0B5"/>
<evidence type="ECO:0000313" key="3">
    <source>
        <dbReference type="Proteomes" id="UP000030651"/>
    </source>
</evidence>
<dbReference type="Proteomes" id="UP000030651">
    <property type="component" value="Unassembled WGS sequence"/>
</dbReference>
<sequence>MRVMQSDLAILNAAQYEDGLSSSRGGHGPAVPMKAIPSVREEAPSRKRPRAASTAQASQADHEEDKKRARGRPRLDPKDQTPQDRRRTQIRNAQRAYRDRKESAISTLEKEVDGLKEANEQMSSAYRKLFDLATRKGLLDGAPELSQQLMQLDALAKTAGMNSPKSEEEAESSDSARGRKSSNPSSVADAHTESHQQMQPQQHNPMQQLMGGIMVTHEPSTLPSQMHSHPMPGAPFHGMSMGYEIIAQPTSQNASFPQTLSYDQSTLFNTNWMQAPAAWNTLSSPASYAPQEPQFSRRLQRTALQRAAKLISMKDPPPERLTRVFGFSRLFETYEQIRDRLMACLDRTETEDLSYTGYPLQTVGGAGTHFPEMHAGGPGNGLNPKTFPEARPGRPASRAPFSVGPFERHTEMIRRSLTSLADSMLFPGFDGVFWDPDEVDFYLKSNGVHIPARADYHVVEILDDAFAGPPPSLISQTETLSPSAVPSSNSSSNASIGQQMPSTLQTPSTSATSRSHSSTDGSNDNATIPMNVPLDMWQSHISSQVDADEQFSNAYTHVPPTNMANFASNMPSAFGDPSLLGSVPGHHHQHLLGMPVSHFDGLPTFIQPPAPRKQRWNINVEKFIDELIARTMCLGRTPGFRPRDVDVAFWASVVVPGSS</sequence>
<feature type="compositionally biased region" description="Basic and acidic residues" evidence="1">
    <location>
        <begin position="96"/>
        <end position="111"/>
    </location>
</feature>
<feature type="region of interest" description="Disordered" evidence="1">
    <location>
        <begin position="158"/>
        <end position="203"/>
    </location>
</feature>
<dbReference type="InterPro" id="IPR046347">
    <property type="entry name" value="bZIP_sf"/>
</dbReference>
<accession>W3X0B5</accession>
<reference evidence="3" key="1">
    <citation type="journal article" date="2015" name="BMC Genomics">
        <title>Genomic and transcriptomic analysis of the endophytic fungus Pestalotiopsis fici reveals its lifestyle and high potential for synthesis of natural products.</title>
        <authorList>
            <person name="Wang X."/>
            <person name="Zhang X."/>
            <person name="Liu L."/>
            <person name="Xiang M."/>
            <person name="Wang W."/>
            <person name="Sun X."/>
            <person name="Che Y."/>
            <person name="Guo L."/>
            <person name="Liu G."/>
            <person name="Guo L."/>
            <person name="Wang C."/>
            <person name="Yin W.B."/>
            <person name="Stadler M."/>
            <person name="Zhang X."/>
            <person name="Liu X."/>
        </authorList>
    </citation>
    <scope>NUCLEOTIDE SEQUENCE [LARGE SCALE GENOMIC DNA]</scope>
    <source>
        <strain evidence="3">W106-1 / CGMCC3.15140</strain>
    </source>
</reference>
<evidence type="ECO:0008006" key="4">
    <source>
        <dbReference type="Google" id="ProtNLM"/>
    </source>
</evidence>
<dbReference type="KEGG" id="pfy:PFICI_10648"/>
<dbReference type="CDD" id="cd14688">
    <property type="entry name" value="bZIP_YAP"/>
    <property type="match status" value="1"/>
</dbReference>
<feature type="compositionally biased region" description="Polar residues" evidence="1">
    <location>
        <begin position="496"/>
        <end position="505"/>
    </location>
</feature>
<dbReference type="RefSeq" id="XP_007837420.1">
    <property type="nucleotide sequence ID" value="XM_007839229.1"/>
</dbReference>
<dbReference type="SUPFAM" id="SSF57959">
    <property type="entry name" value="Leucine zipper domain"/>
    <property type="match status" value="1"/>
</dbReference>
<protein>
    <recommendedName>
        <fullName evidence="4">BZIP domain-containing protein</fullName>
    </recommendedName>
</protein>
<proteinExistence type="predicted"/>
<dbReference type="Gene3D" id="1.20.5.170">
    <property type="match status" value="1"/>
</dbReference>
<dbReference type="EMBL" id="KI912115">
    <property type="protein sequence ID" value="ETS78586.1"/>
    <property type="molecule type" value="Genomic_DNA"/>
</dbReference>
<dbReference type="GeneID" id="19275661"/>
<name>W3X0B5_PESFW</name>
<dbReference type="InParanoid" id="W3X0B5"/>
<dbReference type="OMA" id="FMNFFDF"/>
<feature type="compositionally biased region" description="Low complexity" evidence="1">
    <location>
        <begin position="481"/>
        <end position="495"/>
    </location>
</feature>
<evidence type="ECO:0000256" key="1">
    <source>
        <dbReference type="SAM" id="MobiDB-lite"/>
    </source>
</evidence>
<dbReference type="PANTHER" id="PTHR40618">
    <property type="entry name" value="B-ZIP TRANSCRIPTION FACTOR (EUROFUNG)-RELATED"/>
    <property type="match status" value="1"/>
</dbReference>
<gene>
    <name evidence="2" type="ORF">PFICI_10648</name>
</gene>
<dbReference type="GO" id="GO:0003700">
    <property type="term" value="F:DNA-binding transcription factor activity"/>
    <property type="evidence" value="ECO:0007669"/>
    <property type="project" value="InterPro"/>
</dbReference>
<dbReference type="PANTHER" id="PTHR40618:SF1">
    <property type="entry name" value="B-ZIP TRANSCRIPTION FACTOR (EUROFUNG)"/>
    <property type="match status" value="1"/>
</dbReference>
<feature type="region of interest" description="Disordered" evidence="1">
    <location>
        <begin position="19"/>
        <end position="111"/>
    </location>
</feature>
<dbReference type="OrthoDB" id="3555317at2759"/>
<feature type="region of interest" description="Disordered" evidence="1">
    <location>
        <begin position="473"/>
        <end position="530"/>
    </location>
</feature>